<reference evidence="12 13" key="1">
    <citation type="submission" date="2016-10" db="EMBL/GenBank/DDBJ databases">
        <authorList>
            <person name="de Groot N.N."/>
        </authorList>
    </citation>
    <scope>NUCLEOTIDE SEQUENCE [LARGE SCALE GENOMIC DNA]</scope>
    <source>
        <strain evidence="12 13">L 420-91</strain>
    </source>
</reference>
<sequence length="429" mass="46928">MDKKRTYSFSLEKKLVLGIGALSTVTYGTSAFFIFVLSDYATHIIPHWMFTLLTLVLGVLWSCIFGWMVARWISKPIVELEQAAARASAGDLRVEIKEPKSDDEIAALSHSFALMITNLRTMIKDIDLSSEHAAKSVNELTAASEQAAVQIEQISVTMDQIARGAESQARHTKTMAESVEAAGELSREANEYAEHSRKLSQQMLTTLTESSKVVESLVEGMHKLAKENQHSIQTVRRLEQNAAQIGSITRVVSELAGQTNLLALNASIEAARAGEHGKGFAVVADEVRQLADESGKAAANITALIEQMQREVANAVKQIEEQVTIADAESERGEQTTEALRNIAGSVHEVVASVEHIASLIEKQSENMKVMMQDARNVAKVANETSHGAEVIYQATQDQTAFMEEVAAAGQVLRTQSEQLKEHVAKFQI</sequence>
<comment type="similarity">
    <text evidence="5">Belongs to the methyl-accepting chemotaxis (MCP) protein family.</text>
</comment>
<keyword evidence="8" id="KW-1133">Transmembrane helix</keyword>
<evidence type="ECO:0000256" key="6">
    <source>
        <dbReference type="PROSITE-ProRule" id="PRU00284"/>
    </source>
</evidence>
<dbReference type="GO" id="GO:0005886">
    <property type="term" value="C:plasma membrane"/>
    <property type="evidence" value="ECO:0007669"/>
    <property type="project" value="UniProtKB-SubCell"/>
</dbReference>
<dbReference type="AlphaFoldDB" id="A0A1G8A1W1"/>
<dbReference type="PROSITE" id="PS50885">
    <property type="entry name" value="HAMP"/>
    <property type="match status" value="1"/>
</dbReference>
<evidence type="ECO:0000313" key="13">
    <source>
        <dbReference type="Proteomes" id="UP000198956"/>
    </source>
</evidence>
<dbReference type="Pfam" id="PF00015">
    <property type="entry name" value="MCPsignal"/>
    <property type="match status" value="1"/>
</dbReference>
<feature type="domain" description="HAMP" evidence="10">
    <location>
        <begin position="71"/>
        <end position="124"/>
    </location>
</feature>
<dbReference type="Pfam" id="PF00672">
    <property type="entry name" value="HAMP"/>
    <property type="match status" value="1"/>
</dbReference>
<keyword evidence="4 6" id="KW-0807">Transducer</keyword>
<evidence type="ECO:0000313" key="12">
    <source>
        <dbReference type="EMBL" id="SDH14919.1"/>
    </source>
</evidence>
<keyword evidence="2" id="KW-1003">Cell membrane</keyword>
<dbReference type="PROSITE" id="PS50111">
    <property type="entry name" value="CHEMOTAXIS_TRANSDUC_2"/>
    <property type="match status" value="1"/>
</dbReference>
<dbReference type="CDD" id="cd06225">
    <property type="entry name" value="HAMP"/>
    <property type="match status" value="1"/>
</dbReference>
<evidence type="ECO:0000256" key="2">
    <source>
        <dbReference type="ARBA" id="ARBA00022475"/>
    </source>
</evidence>
<dbReference type="SUPFAM" id="SSF58104">
    <property type="entry name" value="Methyl-accepting chemotaxis protein (MCP) signaling domain"/>
    <property type="match status" value="1"/>
</dbReference>
<dbReference type="Gene3D" id="6.10.340.10">
    <property type="match status" value="1"/>
</dbReference>
<dbReference type="EMBL" id="CP080764">
    <property type="protein sequence ID" value="QYY42616.1"/>
    <property type="molecule type" value="Genomic_DNA"/>
</dbReference>
<dbReference type="GO" id="GO:0007165">
    <property type="term" value="P:signal transduction"/>
    <property type="evidence" value="ECO:0007669"/>
    <property type="project" value="UniProtKB-KW"/>
</dbReference>
<keyword evidence="14" id="KW-1185">Reference proteome</keyword>
<keyword evidence="8" id="KW-0812">Transmembrane</keyword>
<evidence type="ECO:0000313" key="11">
    <source>
        <dbReference type="EMBL" id="QYY42616.1"/>
    </source>
</evidence>
<feature type="coiled-coil region" evidence="7">
    <location>
        <begin position="298"/>
        <end position="325"/>
    </location>
</feature>
<dbReference type="RefSeq" id="WP_091260455.1">
    <property type="nucleotide sequence ID" value="NZ_CP080764.1"/>
</dbReference>
<evidence type="ECO:0000259" key="10">
    <source>
        <dbReference type="PROSITE" id="PS50885"/>
    </source>
</evidence>
<dbReference type="Gene3D" id="1.10.287.950">
    <property type="entry name" value="Methyl-accepting chemotaxis protein"/>
    <property type="match status" value="1"/>
</dbReference>
<reference evidence="11 14" key="2">
    <citation type="submission" date="2021-08" db="EMBL/GenBank/DDBJ databases">
        <title>Complete genome sequence of the strain Aneurinibacillus thermoaerophilus CCM 8960.</title>
        <authorList>
            <person name="Musilova J."/>
            <person name="Kourilova X."/>
            <person name="Pernicova I."/>
            <person name="Bezdicek M."/>
            <person name="Lengerova M."/>
            <person name="Obruca S."/>
            <person name="Sedlar K."/>
        </authorList>
    </citation>
    <scope>NUCLEOTIDE SEQUENCE [LARGE SCALE GENOMIC DNA]</scope>
    <source>
        <strain evidence="11 14">CCM 8960</strain>
    </source>
</reference>
<gene>
    <name evidence="11" type="ORF">K3F53_17585</name>
    <name evidence="12" type="ORF">SAMN04489735_101382</name>
</gene>
<evidence type="ECO:0000256" key="4">
    <source>
        <dbReference type="ARBA" id="ARBA00023224"/>
    </source>
</evidence>
<comment type="subcellular location">
    <subcellularLocation>
        <location evidence="1">Cell membrane</location>
    </subcellularLocation>
</comment>
<evidence type="ECO:0000256" key="7">
    <source>
        <dbReference type="SAM" id="Coils"/>
    </source>
</evidence>
<evidence type="ECO:0000256" key="1">
    <source>
        <dbReference type="ARBA" id="ARBA00004236"/>
    </source>
</evidence>
<dbReference type="Proteomes" id="UP000826616">
    <property type="component" value="Chromosome"/>
</dbReference>
<dbReference type="GeneID" id="97143195"/>
<dbReference type="OrthoDB" id="2489132at2"/>
<dbReference type="SMART" id="SM00283">
    <property type="entry name" value="MA"/>
    <property type="match status" value="1"/>
</dbReference>
<keyword evidence="3 8" id="KW-0472">Membrane</keyword>
<dbReference type="PANTHER" id="PTHR32089">
    <property type="entry name" value="METHYL-ACCEPTING CHEMOTAXIS PROTEIN MCPB"/>
    <property type="match status" value="1"/>
</dbReference>
<feature type="transmembrane region" description="Helical" evidence="8">
    <location>
        <begin position="15"/>
        <end position="36"/>
    </location>
</feature>
<keyword evidence="7" id="KW-0175">Coiled coil</keyword>
<dbReference type="Proteomes" id="UP000198956">
    <property type="component" value="Unassembled WGS sequence"/>
</dbReference>
<protein>
    <submittedName>
        <fullName evidence="12">Methyl-accepting chemotaxis protein</fullName>
    </submittedName>
</protein>
<evidence type="ECO:0000259" key="9">
    <source>
        <dbReference type="PROSITE" id="PS50111"/>
    </source>
</evidence>
<feature type="transmembrane region" description="Helical" evidence="8">
    <location>
        <begin position="48"/>
        <end position="70"/>
    </location>
</feature>
<evidence type="ECO:0000313" key="14">
    <source>
        <dbReference type="Proteomes" id="UP000826616"/>
    </source>
</evidence>
<dbReference type="PANTHER" id="PTHR32089:SF112">
    <property type="entry name" value="LYSOZYME-LIKE PROTEIN-RELATED"/>
    <property type="match status" value="1"/>
</dbReference>
<dbReference type="EMBL" id="FNDE01000013">
    <property type="protein sequence ID" value="SDH14919.1"/>
    <property type="molecule type" value="Genomic_DNA"/>
</dbReference>
<dbReference type="SMART" id="SM00304">
    <property type="entry name" value="HAMP"/>
    <property type="match status" value="1"/>
</dbReference>
<name>A0A1G8A1W1_ANETH</name>
<proteinExistence type="inferred from homology"/>
<evidence type="ECO:0000256" key="3">
    <source>
        <dbReference type="ARBA" id="ARBA00023136"/>
    </source>
</evidence>
<dbReference type="InterPro" id="IPR003660">
    <property type="entry name" value="HAMP_dom"/>
</dbReference>
<dbReference type="InterPro" id="IPR004089">
    <property type="entry name" value="MCPsignal_dom"/>
</dbReference>
<evidence type="ECO:0000256" key="5">
    <source>
        <dbReference type="ARBA" id="ARBA00029447"/>
    </source>
</evidence>
<organism evidence="12 13">
    <name type="scientific">Aneurinibacillus thermoaerophilus</name>
    <dbReference type="NCBI Taxonomy" id="143495"/>
    <lineage>
        <taxon>Bacteria</taxon>
        <taxon>Bacillati</taxon>
        <taxon>Bacillota</taxon>
        <taxon>Bacilli</taxon>
        <taxon>Bacillales</taxon>
        <taxon>Paenibacillaceae</taxon>
        <taxon>Aneurinibacillus group</taxon>
        <taxon>Aneurinibacillus</taxon>
    </lineage>
</organism>
<accession>A0A1G8A1W1</accession>
<feature type="domain" description="Methyl-accepting transducer" evidence="9">
    <location>
        <begin position="143"/>
        <end position="379"/>
    </location>
</feature>
<evidence type="ECO:0000256" key="8">
    <source>
        <dbReference type="SAM" id="Phobius"/>
    </source>
</evidence>